<dbReference type="InterPro" id="IPR032710">
    <property type="entry name" value="NTF2-like_dom_sf"/>
</dbReference>
<comment type="caution">
    <text evidence="2">The sequence shown here is derived from an EMBL/GenBank/DDBJ whole genome shotgun (WGS) entry which is preliminary data.</text>
</comment>
<dbReference type="InterPro" id="IPR037401">
    <property type="entry name" value="SnoaL-like"/>
</dbReference>
<dbReference type="Gene3D" id="3.10.450.50">
    <property type="match status" value="1"/>
</dbReference>
<dbReference type="Proteomes" id="UP000192320">
    <property type="component" value="Unassembled WGS sequence"/>
</dbReference>
<keyword evidence="2" id="KW-0378">Hydrolase</keyword>
<evidence type="ECO:0000259" key="1">
    <source>
        <dbReference type="Pfam" id="PF12680"/>
    </source>
</evidence>
<feature type="domain" description="SnoaL-like" evidence="1">
    <location>
        <begin position="17"/>
        <end position="118"/>
    </location>
</feature>
<dbReference type="EMBL" id="MVHZ01000001">
    <property type="protein sequence ID" value="ORB04646.1"/>
    <property type="molecule type" value="Genomic_DNA"/>
</dbReference>
<evidence type="ECO:0000313" key="3">
    <source>
        <dbReference type="Proteomes" id="UP000192320"/>
    </source>
</evidence>
<proteinExistence type="predicted"/>
<dbReference type="GO" id="GO:0016787">
    <property type="term" value="F:hydrolase activity"/>
    <property type="evidence" value="ECO:0007669"/>
    <property type="project" value="UniProtKB-KW"/>
</dbReference>
<dbReference type="AlphaFoldDB" id="A0AA91M9Z1"/>
<sequence length="155" mass="17298">MDAAASDSATAASEVVLAMWQALARHDWDALKTFLAADCLYVDMPMPAVGARGPEDIVTRLRLLFDRLAGYQHHGGQLVSNGADVMYEHSETWIFPTGEQGTLKFATVHRVIDGKIATWKDYWDYSSLLAFIPPNYFDSFGTEDMSWVFDATELV</sequence>
<dbReference type="SUPFAM" id="SSF54427">
    <property type="entry name" value="NTF2-like"/>
    <property type="match status" value="1"/>
</dbReference>
<name>A0AA91M9Z1_9MYCO</name>
<dbReference type="Pfam" id="PF12680">
    <property type="entry name" value="SnoaL_2"/>
    <property type="match status" value="1"/>
</dbReference>
<organism evidence="2 3">
    <name type="scientific">Mycolicibacter minnesotensis</name>
    <dbReference type="NCBI Taxonomy" id="1118379"/>
    <lineage>
        <taxon>Bacteria</taxon>
        <taxon>Bacillati</taxon>
        <taxon>Actinomycetota</taxon>
        <taxon>Actinomycetes</taxon>
        <taxon>Mycobacteriales</taxon>
        <taxon>Mycobacteriaceae</taxon>
        <taxon>Mycolicibacter</taxon>
    </lineage>
</organism>
<gene>
    <name evidence="2" type="ORF">BST33_01180</name>
</gene>
<evidence type="ECO:0000313" key="2">
    <source>
        <dbReference type="EMBL" id="ORB04646.1"/>
    </source>
</evidence>
<reference evidence="2 3" key="1">
    <citation type="submission" date="2017-02" db="EMBL/GenBank/DDBJ databases">
        <title>The new phylogeny of genus Mycobacterium.</title>
        <authorList>
            <person name="Tortoli E."/>
            <person name="Trovato A."/>
            <person name="Cirillo D.M."/>
        </authorList>
    </citation>
    <scope>NUCLEOTIDE SEQUENCE [LARGE SCALE GENOMIC DNA]</scope>
    <source>
        <strain evidence="2 3">DSM 45633</strain>
    </source>
</reference>
<protein>
    <submittedName>
        <fullName evidence="2">Limonene-1,2-epoxide hydrolase</fullName>
    </submittedName>
</protein>
<keyword evidence="3" id="KW-1185">Reference proteome</keyword>
<accession>A0AA91M9Z1</accession>